<keyword evidence="2" id="KW-0853">WD repeat</keyword>
<organism evidence="6 7">
    <name type="scientific">Ranatra chinensis</name>
    <dbReference type="NCBI Taxonomy" id="642074"/>
    <lineage>
        <taxon>Eukaryota</taxon>
        <taxon>Metazoa</taxon>
        <taxon>Ecdysozoa</taxon>
        <taxon>Arthropoda</taxon>
        <taxon>Hexapoda</taxon>
        <taxon>Insecta</taxon>
        <taxon>Pterygota</taxon>
        <taxon>Neoptera</taxon>
        <taxon>Paraneoptera</taxon>
        <taxon>Hemiptera</taxon>
        <taxon>Heteroptera</taxon>
        <taxon>Panheteroptera</taxon>
        <taxon>Nepomorpha</taxon>
        <taxon>Nepidae</taxon>
        <taxon>Ranatrinae</taxon>
        <taxon>Ranatra</taxon>
    </lineage>
</organism>
<dbReference type="Pfam" id="PF21720">
    <property type="entry name" value="MIOS_WD40"/>
    <property type="match status" value="1"/>
</dbReference>
<accession>A0ABD0Z0A6</accession>
<evidence type="ECO:0000259" key="4">
    <source>
        <dbReference type="Pfam" id="PF17034"/>
    </source>
</evidence>
<dbReference type="InterPro" id="IPR037593">
    <property type="entry name" value="MIOS/Sea4"/>
</dbReference>
<sequence length="801" mass="89234">MSGVRLEVLWSPVHYDKFVAWGTEIFLYQTLPKTKDASDSSGIELSEMSSAQLLATNSNHHYLKCVDIYPKEEPDVLLAVGQANGKVALSTFGPSAFDASGLAGMELVPKHARQCNVVAWNRVDTNLIAAGLDRYRSDHCVLVWDVCSGVGGSGVAAVAELGLSDAAHSLAWLYSQPRALIVGMNNKHLKMVDLRDPSKAVNSSQTKAVHGLTVSAHNDYQVASFVDTQIAVWDTRSFDKPVLTMPQIKPVTKLLWCPTRHNLLGSLQRESRSIHLHDLQQSADDSADPSVLERSVKPGSASQITSFSWHPKHENRLLVLTLQGTLTDFCVFERITLNWSQTSHLVWTHGQNTLKMMCDSDTIYDSIGDISSLIKKRALLDYGLKTELKENAELVNEEGMKKLWLYLHQSKTLVKDGLLDLSIGTKLPPGVRSELRDKALLLCNWKFVHDTTAFQQIMEELEAEGAVTRGAALAVFSLRLRHSIKLLSTETKYSTVAMALSGYTEDKNSMWRESCTVSRTKLSDPYLRAIFAFLTADSENYDLVLNDGGMAVADRVGFALTFLSDLRLVDFITQLTDNLISDGNLAGILLTGGSIEALHLLQNYVDKTGDVQSVSLVAMRSFSPDLLDHDRTQYWINSYRDLLDSWRLWTQRAHFDIWHNRRTGTRPEQQIYVSCNFCGKSTSTQSLTRNKATYPRLGTSSNQNKMTCCPHCRKPQPRCSICLVNMGTASCYQPENSGTPTTKINPFDYWFTWCQTCRHGGHAAHMTQWFKEHLECPVTACSCRCLSLDAASNIISVSSVS</sequence>
<keyword evidence="3" id="KW-0677">Repeat</keyword>
<name>A0ABD0Z0A6_9HEMI</name>
<evidence type="ECO:0000256" key="1">
    <source>
        <dbReference type="ARBA" id="ARBA00009713"/>
    </source>
</evidence>
<dbReference type="PANTHER" id="PTHR16453:SF9">
    <property type="entry name" value="GATOR COMPLEX PROTEIN MIOS"/>
    <property type="match status" value="1"/>
</dbReference>
<gene>
    <name evidence="6" type="ORF">AAG570_009573</name>
</gene>
<feature type="domain" description="MIOS-like alpha-solenoid" evidence="5">
    <location>
        <begin position="432"/>
        <end position="562"/>
    </location>
</feature>
<dbReference type="AlphaFoldDB" id="A0ABD0Z0A6"/>
<reference evidence="6 7" key="1">
    <citation type="submission" date="2024-07" db="EMBL/GenBank/DDBJ databases">
        <title>Chromosome-level genome assembly of the water stick insect Ranatra chinensis (Heteroptera: Nepidae).</title>
        <authorList>
            <person name="Liu X."/>
        </authorList>
    </citation>
    <scope>NUCLEOTIDE SEQUENCE [LARGE SCALE GENOMIC DNA]</scope>
    <source>
        <strain evidence="6">Cailab_2021Rc</strain>
        <tissue evidence="6">Muscle</tissue>
    </source>
</reference>
<evidence type="ECO:0000259" key="5">
    <source>
        <dbReference type="Pfam" id="PF21719"/>
    </source>
</evidence>
<dbReference type="Pfam" id="PF17034">
    <property type="entry name" value="zinc_ribbon_16"/>
    <property type="match status" value="1"/>
</dbReference>
<dbReference type="Gene3D" id="2.130.10.10">
    <property type="entry name" value="YVTN repeat-like/Quinoprotein amine dehydrogenase"/>
    <property type="match status" value="1"/>
</dbReference>
<dbReference type="CDD" id="cd16691">
    <property type="entry name" value="mRING-H2-C3H3C2_Mio"/>
    <property type="match status" value="1"/>
</dbReference>
<dbReference type="InterPro" id="IPR031488">
    <property type="entry name" value="Zn_ribbon_mio"/>
</dbReference>
<feature type="domain" description="GATOR2 complex protein MIO zinc-ribbon like" evidence="4">
    <location>
        <begin position="675"/>
        <end position="785"/>
    </location>
</feature>
<dbReference type="Pfam" id="PF21719">
    <property type="entry name" value="MIOS_a-sol"/>
    <property type="match status" value="1"/>
</dbReference>
<evidence type="ECO:0000256" key="2">
    <source>
        <dbReference type="ARBA" id="ARBA00022574"/>
    </source>
</evidence>
<dbReference type="InterPro" id="IPR049092">
    <property type="entry name" value="MIOS_a-sol"/>
</dbReference>
<dbReference type="EMBL" id="JBFDAA010000004">
    <property type="protein sequence ID" value="KAL1137877.1"/>
    <property type="molecule type" value="Genomic_DNA"/>
</dbReference>
<evidence type="ECO:0008006" key="8">
    <source>
        <dbReference type="Google" id="ProtNLM"/>
    </source>
</evidence>
<dbReference type="InterPro" id="IPR015943">
    <property type="entry name" value="WD40/YVTN_repeat-like_dom_sf"/>
</dbReference>
<protein>
    <recommendedName>
        <fullName evidence="8">WD repeat protein mio zinc-ribbon like domain-containing protein</fullName>
    </recommendedName>
</protein>
<comment type="similarity">
    <text evidence="1">Belongs to the WD repeat mio family.</text>
</comment>
<proteinExistence type="inferred from homology"/>
<dbReference type="InterPro" id="IPR036322">
    <property type="entry name" value="WD40_repeat_dom_sf"/>
</dbReference>
<keyword evidence="7" id="KW-1185">Reference proteome</keyword>
<evidence type="ECO:0000313" key="7">
    <source>
        <dbReference type="Proteomes" id="UP001558652"/>
    </source>
</evidence>
<evidence type="ECO:0000256" key="3">
    <source>
        <dbReference type="ARBA" id="ARBA00022737"/>
    </source>
</evidence>
<dbReference type="SUPFAM" id="SSF50978">
    <property type="entry name" value="WD40 repeat-like"/>
    <property type="match status" value="1"/>
</dbReference>
<dbReference type="Proteomes" id="UP001558652">
    <property type="component" value="Unassembled WGS sequence"/>
</dbReference>
<comment type="caution">
    <text evidence="6">The sequence shown here is derived from an EMBL/GenBank/DDBJ whole genome shotgun (WGS) entry which is preliminary data.</text>
</comment>
<dbReference type="PANTHER" id="PTHR16453">
    <property type="entry name" value="WD40 DOMAIN-CONTAINING PROTEIN MIO FAMILY MEMBER"/>
    <property type="match status" value="1"/>
</dbReference>
<evidence type="ECO:0000313" key="6">
    <source>
        <dbReference type="EMBL" id="KAL1137877.1"/>
    </source>
</evidence>